<dbReference type="InterPro" id="IPR023286">
    <property type="entry name" value="ABATE_dom_sf"/>
</dbReference>
<sequence length="190" mass="20911">MSGEETLLEALNSTPVVDGVPCDLWRDDAALGRWAVRHGGDGGPAEREWLRRTRDALQAVVRGESGPEALAACVEGARKVPRLSGEGLDWVLEVEAERRPAVGLILAWARVQEELPGRLRPCANSDCRLFLVDHSRANTARWCSMRTCGNRLKARRHHERQRAAEGRAAPGHSRKDPGPAKHRAEEGDGH</sequence>
<dbReference type="Proteomes" id="UP000619244">
    <property type="component" value="Unassembled WGS sequence"/>
</dbReference>
<organism evidence="3 4">
    <name type="scientific">Streptomyces minutiscleroticus</name>
    <dbReference type="NCBI Taxonomy" id="68238"/>
    <lineage>
        <taxon>Bacteria</taxon>
        <taxon>Bacillati</taxon>
        <taxon>Actinomycetota</taxon>
        <taxon>Actinomycetes</taxon>
        <taxon>Kitasatosporales</taxon>
        <taxon>Streptomycetaceae</taxon>
        <taxon>Streptomyces</taxon>
    </lineage>
</organism>
<keyword evidence="4" id="KW-1185">Reference proteome</keyword>
<proteinExistence type="predicted"/>
<dbReference type="RefSeq" id="WP_190189259.1">
    <property type="nucleotide sequence ID" value="NZ_BMVU01000003.1"/>
</dbReference>
<feature type="compositionally biased region" description="Basic and acidic residues" evidence="1">
    <location>
        <begin position="173"/>
        <end position="190"/>
    </location>
</feature>
<evidence type="ECO:0000259" key="2">
    <source>
        <dbReference type="Pfam" id="PF11706"/>
    </source>
</evidence>
<comment type="caution">
    <text evidence="3">The sequence shown here is derived from an EMBL/GenBank/DDBJ whole genome shotgun (WGS) entry which is preliminary data.</text>
</comment>
<dbReference type="EMBL" id="BMVU01000003">
    <property type="protein sequence ID" value="GGX60614.1"/>
    <property type="molecule type" value="Genomic_DNA"/>
</dbReference>
<accession>A0A918KED7</accession>
<dbReference type="Pfam" id="PF11706">
    <property type="entry name" value="zf-CGNR"/>
    <property type="match status" value="1"/>
</dbReference>
<feature type="domain" description="Zinc finger CGNR" evidence="2">
    <location>
        <begin position="118"/>
        <end position="161"/>
    </location>
</feature>
<dbReference type="Gene3D" id="1.10.3300.10">
    <property type="entry name" value="Jann2411-like domain"/>
    <property type="match status" value="1"/>
</dbReference>
<evidence type="ECO:0000256" key="1">
    <source>
        <dbReference type="SAM" id="MobiDB-lite"/>
    </source>
</evidence>
<name>A0A918KED7_9ACTN</name>
<feature type="region of interest" description="Disordered" evidence="1">
    <location>
        <begin position="153"/>
        <end position="190"/>
    </location>
</feature>
<dbReference type="PANTHER" id="PTHR35525:SF3">
    <property type="entry name" value="BLL6575 PROTEIN"/>
    <property type="match status" value="1"/>
</dbReference>
<gene>
    <name evidence="3" type="ORF">GCM10010358_13970</name>
</gene>
<dbReference type="InterPro" id="IPR021005">
    <property type="entry name" value="Znf_CGNR"/>
</dbReference>
<evidence type="ECO:0000313" key="3">
    <source>
        <dbReference type="EMBL" id="GGX60614.1"/>
    </source>
</evidence>
<reference evidence="3" key="1">
    <citation type="journal article" date="2014" name="Int. J. Syst. Evol. Microbiol.">
        <title>Complete genome sequence of Corynebacterium casei LMG S-19264T (=DSM 44701T), isolated from a smear-ripened cheese.</title>
        <authorList>
            <consortium name="US DOE Joint Genome Institute (JGI-PGF)"/>
            <person name="Walter F."/>
            <person name="Albersmeier A."/>
            <person name="Kalinowski J."/>
            <person name="Ruckert C."/>
        </authorList>
    </citation>
    <scope>NUCLEOTIDE SEQUENCE</scope>
    <source>
        <strain evidence="3">JCM 4790</strain>
    </source>
</reference>
<dbReference type="PANTHER" id="PTHR35525">
    <property type="entry name" value="BLL6575 PROTEIN"/>
    <property type="match status" value="1"/>
</dbReference>
<evidence type="ECO:0000313" key="4">
    <source>
        <dbReference type="Proteomes" id="UP000619244"/>
    </source>
</evidence>
<protein>
    <recommendedName>
        <fullName evidence="2">Zinc finger CGNR domain-containing protein</fullName>
    </recommendedName>
</protein>
<reference evidence="3" key="2">
    <citation type="submission" date="2020-09" db="EMBL/GenBank/DDBJ databases">
        <authorList>
            <person name="Sun Q."/>
            <person name="Ohkuma M."/>
        </authorList>
    </citation>
    <scope>NUCLEOTIDE SEQUENCE</scope>
    <source>
        <strain evidence="3">JCM 4790</strain>
    </source>
</reference>
<dbReference type="SUPFAM" id="SSF160904">
    <property type="entry name" value="Jann2411-like"/>
    <property type="match status" value="1"/>
</dbReference>
<dbReference type="AlphaFoldDB" id="A0A918KED7"/>
<dbReference type="InterPro" id="IPR010852">
    <property type="entry name" value="ABATE"/>
</dbReference>